<protein>
    <recommendedName>
        <fullName evidence="3">Sulfotransferase domain-containing protein</fullName>
    </recommendedName>
</protein>
<reference evidence="2" key="1">
    <citation type="journal article" date="2017" name="Nat. Microbiol.">
        <title>Global analysis of biosynthetic gene clusters reveals vast potential of secondary metabolite production in Penicillium species.</title>
        <authorList>
            <person name="Nielsen J.C."/>
            <person name="Grijseels S."/>
            <person name="Prigent S."/>
            <person name="Ji B."/>
            <person name="Dainat J."/>
            <person name="Nielsen K.F."/>
            <person name="Frisvad J.C."/>
            <person name="Workman M."/>
            <person name="Nielsen J."/>
        </authorList>
    </citation>
    <scope>NUCLEOTIDE SEQUENCE [LARGE SCALE GENOMIC DNA]</scope>
    <source>
        <strain evidence="2">IBT 31321</strain>
    </source>
</reference>
<dbReference type="Proteomes" id="UP000191500">
    <property type="component" value="Unassembled WGS sequence"/>
</dbReference>
<dbReference type="PANTHER" id="PTHR36978">
    <property type="entry name" value="P-LOOP CONTAINING NUCLEOTIDE TRIPHOSPHATE HYDROLASE"/>
    <property type="match status" value="1"/>
</dbReference>
<evidence type="ECO:0000313" key="2">
    <source>
        <dbReference type="Proteomes" id="UP000191500"/>
    </source>
</evidence>
<accession>A0A1V6UA46</accession>
<dbReference type="Gene3D" id="3.40.50.300">
    <property type="entry name" value="P-loop containing nucleotide triphosphate hydrolases"/>
    <property type="match status" value="1"/>
</dbReference>
<dbReference type="AlphaFoldDB" id="A0A1V6UA46"/>
<dbReference type="PANTHER" id="PTHR36978:SF8">
    <property type="entry name" value="NAD DEPENDENT EPIMERASE_DEHYDRATASE"/>
    <property type="match status" value="1"/>
</dbReference>
<dbReference type="InterPro" id="IPR040632">
    <property type="entry name" value="Sulfotransfer_4"/>
</dbReference>
<gene>
    <name evidence="1" type="ORF">PENCOP_c013G01799</name>
</gene>
<dbReference type="InterPro" id="IPR027417">
    <property type="entry name" value="P-loop_NTPase"/>
</dbReference>
<organism evidence="1 2">
    <name type="scientific">Penicillium coprophilum</name>
    <dbReference type="NCBI Taxonomy" id="36646"/>
    <lineage>
        <taxon>Eukaryota</taxon>
        <taxon>Fungi</taxon>
        <taxon>Dikarya</taxon>
        <taxon>Ascomycota</taxon>
        <taxon>Pezizomycotina</taxon>
        <taxon>Eurotiomycetes</taxon>
        <taxon>Eurotiomycetidae</taxon>
        <taxon>Eurotiales</taxon>
        <taxon>Aspergillaceae</taxon>
        <taxon>Penicillium</taxon>
    </lineage>
</organism>
<comment type="caution">
    <text evidence="1">The sequence shown here is derived from an EMBL/GenBank/DDBJ whole genome shotgun (WGS) entry which is preliminary data.</text>
</comment>
<name>A0A1V6UA46_9EURO</name>
<dbReference type="SUPFAM" id="SSF52540">
    <property type="entry name" value="P-loop containing nucleoside triphosphate hydrolases"/>
    <property type="match status" value="1"/>
</dbReference>
<evidence type="ECO:0008006" key="3">
    <source>
        <dbReference type="Google" id="ProtNLM"/>
    </source>
</evidence>
<dbReference type="EMBL" id="MDDG01000013">
    <property type="protein sequence ID" value="OQE35352.1"/>
    <property type="molecule type" value="Genomic_DNA"/>
</dbReference>
<keyword evidence="2" id="KW-1185">Reference proteome</keyword>
<dbReference type="STRING" id="36646.A0A1V6UA46"/>
<proteinExistence type="predicted"/>
<sequence length="295" mass="33612">MSRKIDRLPGPVSKRPMKVIIASPSRSGTLGLYRAMQILGFKPYHSYECLFVHGVPHMEVEYEAVRAQHNRFSGIKRYDKADFEKWFAEYDCLVEVPSFFGMAVLSAYADDPNVKFILTEREPEKWVGSFNNTAGTLMKMADSFPLVILRHFDRPLNLFLNLNQTICWALSDKTNPGEPANALAMRRNYVEYIEMAKRIIPADRLCHIKLEDGLGWEQICPFLDMPVPDQEYPDRNEPARFQAIVAEFIQPMVTRAMVRFFTVAVPTIGVIGWAAVKYGPTVSAAVKKIPNSQMI</sequence>
<evidence type="ECO:0000313" key="1">
    <source>
        <dbReference type="EMBL" id="OQE35352.1"/>
    </source>
</evidence>
<dbReference type="Pfam" id="PF17784">
    <property type="entry name" value="Sulfotransfer_4"/>
    <property type="match status" value="1"/>
</dbReference>